<dbReference type="KEGG" id="cge:100756822"/>
<name>A0A9J7JEC9_CRIGR</name>
<dbReference type="CDD" id="cd15016">
    <property type="entry name" value="7tm_TAS2R1"/>
    <property type="match status" value="1"/>
</dbReference>
<dbReference type="RefSeq" id="XP_027255800.1">
    <property type="nucleotide sequence ID" value="XM_027399999.1"/>
</dbReference>
<evidence type="ECO:0000256" key="11">
    <source>
        <dbReference type="ARBA" id="ARBA00023224"/>
    </source>
</evidence>
<protein>
    <recommendedName>
        <fullName evidence="13">Taste receptor type 2</fullName>
    </recommendedName>
</protein>
<dbReference type="AlphaFoldDB" id="A0A9J7JEC9"/>
<comment type="subcellular location">
    <subcellularLocation>
        <location evidence="1 13">Membrane</location>
        <topology evidence="1 13">Multi-pass membrane protein</topology>
    </subcellularLocation>
</comment>
<dbReference type="GO" id="GO:0016020">
    <property type="term" value="C:membrane"/>
    <property type="evidence" value="ECO:0007669"/>
    <property type="project" value="UniProtKB-SubCell"/>
</dbReference>
<dbReference type="Pfam" id="PF05296">
    <property type="entry name" value="TAS2R"/>
    <property type="match status" value="1"/>
</dbReference>
<feature type="transmembrane region" description="Helical" evidence="14">
    <location>
        <begin position="254"/>
        <end position="277"/>
    </location>
</feature>
<feature type="transmembrane region" description="Helical" evidence="14">
    <location>
        <begin position="6"/>
        <end position="31"/>
    </location>
</feature>
<accession>A0A9J7JEC9</accession>
<evidence type="ECO:0000256" key="9">
    <source>
        <dbReference type="ARBA" id="ARBA00023170"/>
    </source>
</evidence>
<keyword evidence="10" id="KW-0325">Glycoprotein</keyword>
<keyword evidence="9 13" id="KW-0675">Receptor</keyword>
<evidence type="ECO:0000256" key="4">
    <source>
        <dbReference type="ARBA" id="ARBA00022606"/>
    </source>
</evidence>
<evidence type="ECO:0000256" key="10">
    <source>
        <dbReference type="ARBA" id="ARBA00023180"/>
    </source>
</evidence>
<reference evidence="16" key="3">
    <citation type="submission" date="2025-08" db="UniProtKB">
        <authorList>
            <consortium name="RefSeq"/>
        </authorList>
    </citation>
    <scope>IDENTIFICATION</scope>
    <source>
        <strain evidence="16">17A/GY</strain>
        <tissue evidence="16">Liver</tissue>
    </source>
</reference>
<dbReference type="SUPFAM" id="SSF81321">
    <property type="entry name" value="Family A G protein-coupled receptor-like"/>
    <property type="match status" value="1"/>
</dbReference>
<gene>
    <name evidence="16" type="primary">Tas2r1</name>
</gene>
<feature type="transmembrane region" description="Helical" evidence="14">
    <location>
        <begin position="221"/>
        <end position="242"/>
    </location>
</feature>
<keyword evidence="15" id="KW-1185">Reference proteome</keyword>
<dbReference type="GeneID" id="100756822"/>
<keyword evidence="7 13" id="KW-0297">G-protein coupled receptor</keyword>
<dbReference type="PANTHER" id="PTHR11394">
    <property type="entry name" value="TASTE RECEPTOR TYPE 2"/>
    <property type="match status" value="1"/>
</dbReference>
<feature type="transmembrane region" description="Helical" evidence="14">
    <location>
        <begin position="43"/>
        <end position="64"/>
    </location>
</feature>
<keyword evidence="5 13" id="KW-0812">Transmembrane</keyword>
<evidence type="ECO:0000256" key="3">
    <source>
        <dbReference type="ARBA" id="ARBA00022480"/>
    </source>
</evidence>
<evidence type="ECO:0000256" key="13">
    <source>
        <dbReference type="RuleBase" id="RU004424"/>
    </source>
</evidence>
<keyword evidence="3 13" id="KW-0919">Taste</keyword>
<reference evidence="15" key="1">
    <citation type="journal article" date="2018" name="Biotechnol. Bioeng.">
        <title>A reference genome of the Chinese hamster based on a hybrid assembly strategy.</title>
        <authorList>
            <person name="Rupp O."/>
            <person name="MacDonald M.L."/>
            <person name="Li S."/>
            <person name="Dhiman H."/>
            <person name="Polson S."/>
            <person name="Griep S."/>
            <person name="Heffner K."/>
            <person name="Hernandez I."/>
            <person name="Brinkrolf K."/>
            <person name="Jadhav V."/>
            <person name="Samoudi M."/>
            <person name="Hao H."/>
            <person name="Kingham B."/>
            <person name="Goesmann A."/>
            <person name="Betenbaugh M.J."/>
            <person name="Lewis N.E."/>
            <person name="Borth N."/>
            <person name="Lee K.H."/>
        </authorList>
    </citation>
    <scope>NUCLEOTIDE SEQUENCE [LARGE SCALE GENOMIC DNA]</scope>
    <source>
        <strain evidence="15">17A/GY</strain>
    </source>
</reference>
<keyword evidence="6 14" id="KW-1133">Transmembrane helix</keyword>
<feature type="transmembrane region" description="Helical" evidence="14">
    <location>
        <begin position="124"/>
        <end position="142"/>
    </location>
</feature>
<evidence type="ECO:0000256" key="6">
    <source>
        <dbReference type="ARBA" id="ARBA00022989"/>
    </source>
</evidence>
<dbReference type="InterPro" id="IPR007960">
    <property type="entry name" value="TAS2R"/>
</dbReference>
<evidence type="ECO:0000256" key="5">
    <source>
        <dbReference type="ARBA" id="ARBA00022692"/>
    </source>
</evidence>
<comment type="similarity">
    <text evidence="2 12">Belongs to the G-protein coupled receptor T2R family.</text>
</comment>
<evidence type="ECO:0000313" key="16">
    <source>
        <dbReference type="RefSeq" id="XP_027255800.1"/>
    </source>
</evidence>
<keyword evidence="11 13" id="KW-0807">Transducer</keyword>
<dbReference type="Proteomes" id="UP001108280">
    <property type="component" value="Chromosome 2"/>
</dbReference>
<dbReference type="RefSeq" id="XP_007639057.2">
    <property type="nucleotide sequence ID" value="XM_007640867.2"/>
</dbReference>
<evidence type="ECO:0000256" key="8">
    <source>
        <dbReference type="ARBA" id="ARBA00023136"/>
    </source>
</evidence>
<evidence type="ECO:0000313" key="15">
    <source>
        <dbReference type="Proteomes" id="UP001108280"/>
    </source>
</evidence>
<dbReference type="GO" id="GO:0004930">
    <property type="term" value="F:G protein-coupled receptor activity"/>
    <property type="evidence" value="ECO:0007669"/>
    <property type="project" value="UniProtKB-KW"/>
</dbReference>
<dbReference type="OrthoDB" id="8876749at2759"/>
<keyword evidence="8 13" id="KW-0472">Membrane</keyword>
<organism evidence="15 16">
    <name type="scientific">Cricetulus griseus</name>
    <name type="common">Chinese hamster</name>
    <name type="synonym">Cricetulus barabensis griseus</name>
    <dbReference type="NCBI Taxonomy" id="10029"/>
    <lineage>
        <taxon>Eukaryota</taxon>
        <taxon>Metazoa</taxon>
        <taxon>Chordata</taxon>
        <taxon>Craniata</taxon>
        <taxon>Vertebrata</taxon>
        <taxon>Euteleostomi</taxon>
        <taxon>Mammalia</taxon>
        <taxon>Eutheria</taxon>
        <taxon>Euarchontoglires</taxon>
        <taxon>Glires</taxon>
        <taxon>Rodentia</taxon>
        <taxon>Myomorpha</taxon>
        <taxon>Muroidea</taxon>
        <taxon>Cricetidae</taxon>
        <taxon>Cricetinae</taxon>
        <taxon>Cricetulus</taxon>
    </lineage>
</organism>
<sequence length="300" mass="34017">MVQGHIFFFLVVVVQLFTGVLANGLIMVVNAIDLIIRRKMAPLDLLLSCLATTRIILLMFVFLAQLDIFCLEKYSLFANSIAFVFFINELSLWLATWLSVFYCAKIATISHPLFLWIKMRISRLVPWLILGSVLHATTIALIHGRETSTIPKQVFTHYFSENSTQVKQIHVLPLSIFILGLTLPSLIFIVAVLLLIFSLCNHCWQMRTMAGTREPSRHGHISAMLSILSFFILYFTHYMVALVVSTQVFHLGSISFLFCTLVIGIYPSLHSVILILGNPKLKQNAKMFIVHCKCCHCVRA</sequence>
<dbReference type="Gene3D" id="1.20.1070.10">
    <property type="entry name" value="Rhodopsin 7-helix transmembrane proteins"/>
    <property type="match status" value="1"/>
</dbReference>
<evidence type="ECO:0000256" key="7">
    <source>
        <dbReference type="ARBA" id="ARBA00023040"/>
    </source>
</evidence>
<feature type="transmembrane region" description="Helical" evidence="14">
    <location>
        <begin position="176"/>
        <end position="200"/>
    </location>
</feature>
<proteinExistence type="inferred from homology"/>
<dbReference type="GO" id="GO:0033038">
    <property type="term" value="F:bitter taste receptor activity"/>
    <property type="evidence" value="ECO:0007669"/>
    <property type="project" value="InterPro"/>
</dbReference>
<keyword evidence="4 13" id="KW-0716">Sensory transduction</keyword>
<reference evidence="15" key="2">
    <citation type="journal article" date="2020" name="Biotechnol. Bioeng.">
        <title>Chromosome-scale scaffolds for the Chinese hamster reference genome assembly to facilitate the study of the CHO epigenome.</title>
        <authorList>
            <person name="Hilliard W."/>
            <person name="MacDonald M."/>
            <person name="Lee K.H."/>
        </authorList>
    </citation>
    <scope>NUCLEOTIDE SEQUENCE [LARGE SCALE GENOMIC DNA]</scope>
    <source>
        <strain evidence="15">17A/GY</strain>
    </source>
</reference>
<evidence type="ECO:0000256" key="2">
    <source>
        <dbReference type="ARBA" id="ARBA00007376"/>
    </source>
</evidence>
<dbReference type="CTD" id="50834"/>
<evidence type="ECO:0000256" key="1">
    <source>
        <dbReference type="ARBA" id="ARBA00004141"/>
    </source>
</evidence>
<evidence type="ECO:0000256" key="12">
    <source>
        <dbReference type="RuleBase" id="RU004423"/>
    </source>
</evidence>
<evidence type="ECO:0000256" key="14">
    <source>
        <dbReference type="SAM" id="Phobius"/>
    </source>
</evidence>
<dbReference type="FunFam" id="1.20.1070.10:FF:000055">
    <property type="entry name" value="Taste receptor type 2"/>
    <property type="match status" value="1"/>
</dbReference>
<feature type="transmembrane region" description="Helical" evidence="14">
    <location>
        <begin position="76"/>
        <end position="103"/>
    </location>
</feature>
<dbReference type="PANTHER" id="PTHR11394:SF149">
    <property type="entry name" value="TASTE RECEPTOR TYPE 2 MEMBER 1"/>
    <property type="match status" value="1"/>
</dbReference>